<dbReference type="EMBL" id="MT142303">
    <property type="protein sequence ID" value="QJA77797.1"/>
    <property type="molecule type" value="Genomic_DNA"/>
</dbReference>
<accession>A0A6M3K7P3</accession>
<name>A0A6M3K7P3_9ZZZZ</name>
<proteinExistence type="predicted"/>
<gene>
    <name evidence="1" type="ORF">MM415A01210_0006</name>
</gene>
<protein>
    <submittedName>
        <fullName evidence="1">Uncharacterized protein</fullName>
    </submittedName>
</protein>
<evidence type="ECO:0000313" key="1">
    <source>
        <dbReference type="EMBL" id="QJA77797.1"/>
    </source>
</evidence>
<dbReference type="AlphaFoldDB" id="A0A6M3K7P3"/>
<sequence length="880" mass="88131">MKYVKSLIPFILVCLMFLNPAQAGINDRFSDIELGDSGDTKNAIIIPERAAPTGNPASNYGWIYVKDSAGASALYFENDAGAVSQLTPSATAYDDIGDPDANSVLLFTTYTNIWTMAATAGDAFNIQGTGAFGDISVVRIEQKTGNPTDGTVLEVVAADPNVDPLVISASGKANAFVVGQNTGVVTIAGVAEGTTALSIALGDITITDGDLNLTAGDATFGEDVTITGDLIGGTGLINYTNFDVDAAGNVIAGGNITGVNGTFSGNLAVTGAIKQDALVPASGTPATITLDGAGAGGVTVGGTSTGTITLGGGATLVSLPAATDLTLAGGVISVTDTANSAAVAVTNGTVTTGNLVTLTANAMTSGNGVSFASSGAVLAGSAFYAGITDGAGFTGYYFRGYDGAADDFAVKRYGAVTIGGLASTDMLTVTAGDVQLTAGDIDVDLGIITIDNTADEGNKIARNNAVGTAAVLEVEQTHATGGIGFLIDQKSTTAAHYGVNFTSAGATHAHFTANGAAGDVALIDVTNAWTGQGIVIDAGPWLGTAGEGAGFSFTSDAAVTSEAGTAIRVKLQGTGVDATAIDGKGLYIEDEAAATAGSYLVKLDTLANTALHISNAGAAADGIKIDVANSYTGQGIVADLGPWLGTATEGFIEINSDAAATIPAGQFIRMRQLGTGQHAGAIGGTLLFMEDDAVAPAAGTSYAMYVDATNIEAIHVDTGKVLVDETVTATGGLSAGSSAGSLLRTDTITIPSADVKTLNATPYVLIASPGANAFIEVVSAVMYLDYSTAVFVVAGDSDFVIEYGTSNDDITGSIEGTGWLDAGVDQGVTYFPTSPQASNAMSDMVNNTVEIFNTGTEIAGDAGGNCALIIKITYRVHPWA</sequence>
<organism evidence="1">
    <name type="scientific">viral metagenome</name>
    <dbReference type="NCBI Taxonomy" id="1070528"/>
    <lineage>
        <taxon>unclassified sequences</taxon>
        <taxon>metagenomes</taxon>
        <taxon>organismal metagenomes</taxon>
    </lineage>
</organism>
<reference evidence="1" key="1">
    <citation type="submission" date="2020-03" db="EMBL/GenBank/DDBJ databases">
        <title>The deep terrestrial virosphere.</title>
        <authorList>
            <person name="Holmfeldt K."/>
            <person name="Nilsson E."/>
            <person name="Simone D."/>
            <person name="Lopez-Fernandez M."/>
            <person name="Wu X."/>
            <person name="de Brujin I."/>
            <person name="Lundin D."/>
            <person name="Andersson A."/>
            <person name="Bertilsson S."/>
            <person name="Dopson M."/>
        </authorList>
    </citation>
    <scope>NUCLEOTIDE SEQUENCE</scope>
    <source>
        <strain evidence="1">MM415A01210</strain>
    </source>
</reference>